<dbReference type="Pfam" id="PF21995">
    <property type="entry name" value="RNR-II_ins_dom"/>
    <property type="match status" value="1"/>
</dbReference>
<dbReference type="AlphaFoldDB" id="A0A6N9Q8M9"/>
<dbReference type="InterPro" id="IPR054158">
    <property type="entry name" value="RNR-II_ins_dom"/>
</dbReference>
<dbReference type="Gene3D" id="3.20.70.20">
    <property type="match status" value="1"/>
</dbReference>
<dbReference type="InterPro" id="IPR040763">
    <property type="entry name" value="RNR_alpha_hel"/>
</dbReference>
<dbReference type="SUPFAM" id="SSF51998">
    <property type="entry name" value="PFL-like glycyl radical enzymes"/>
    <property type="match status" value="1"/>
</dbReference>
<protein>
    <submittedName>
        <fullName evidence="3">Uncharacterized protein</fullName>
    </submittedName>
</protein>
<dbReference type="Pfam" id="PF17975">
    <property type="entry name" value="RNR_Alpha"/>
    <property type="match status" value="1"/>
</dbReference>
<evidence type="ECO:0000313" key="3">
    <source>
        <dbReference type="EMBL" id="NBI31003.1"/>
    </source>
</evidence>
<accession>A0A6N9Q8M9</accession>
<comment type="caution">
    <text evidence="3">The sequence shown here is derived from an EMBL/GenBank/DDBJ whole genome shotgun (WGS) entry which is preliminary data.</text>
</comment>
<evidence type="ECO:0000259" key="1">
    <source>
        <dbReference type="Pfam" id="PF17975"/>
    </source>
</evidence>
<dbReference type="EMBL" id="SIJB01000049">
    <property type="protein sequence ID" value="NBI31003.1"/>
    <property type="molecule type" value="Genomic_DNA"/>
</dbReference>
<gene>
    <name evidence="3" type="ORF">ERL59_18795</name>
</gene>
<dbReference type="Proteomes" id="UP000448943">
    <property type="component" value="Unassembled WGS sequence"/>
</dbReference>
<name>A0A6N9Q8M9_9BACL</name>
<feature type="domain" description="B12-dependent ribonucleotide reductase insertion" evidence="2">
    <location>
        <begin position="194"/>
        <end position="260"/>
    </location>
</feature>
<feature type="domain" description="Ribonucleotide reductase alpha-helical" evidence="1">
    <location>
        <begin position="5"/>
        <end position="103"/>
    </location>
</feature>
<reference evidence="3 4" key="1">
    <citation type="submission" date="2019-01" db="EMBL/GenBank/DDBJ databases">
        <title>Chengkuizengella sp. nov., isolated from deep-sea sediment of East Pacific Ocean.</title>
        <authorList>
            <person name="Yang J."/>
            <person name="Lai Q."/>
            <person name="Shao Z."/>
        </authorList>
    </citation>
    <scope>NUCLEOTIDE SEQUENCE [LARGE SCALE GENOMIC DNA]</scope>
    <source>
        <strain evidence="3 4">YPA3-1-1</strain>
    </source>
</reference>
<organism evidence="3 4">
    <name type="scientific">Chengkuizengella marina</name>
    <dbReference type="NCBI Taxonomy" id="2507566"/>
    <lineage>
        <taxon>Bacteria</taxon>
        <taxon>Bacillati</taxon>
        <taxon>Bacillota</taxon>
        <taxon>Bacilli</taxon>
        <taxon>Bacillales</taxon>
        <taxon>Paenibacillaceae</taxon>
        <taxon>Chengkuizengella</taxon>
    </lineage>
</organism>
<keyword evidence="4" id="KW-1185">Reference proteome</keyword>
<sequence>MEFITDEFMNKVVEENPKPLNELGEFVYYRTYSRWLSDKRRRELWQETCKRAVNYNMNLAKKHIEEIGFPIDFKKLRKEAQLFFTNMYKTKQFCSGRTLWVGGANSTIEEKFVLGNFNCSFLNISKWNDLKDLFYLLMVGTGVGFRCSKEMARRLPKIRIDTTLLHSEYNPVPIGQRLENTKLSLFDNGFAKIYVGDSKEAWRDALGFYLELLTMKEYEHIHTIKISYNSVRPKGERLKTFGGTASGHEPLREMFVGFDKTLKNKIDPHLEPIVSDEKGYGQVRPIHILDMGNLIGANVVVGGKLF</sequence>
<evidence type="ECO:0000259" key="2">
    <source>
        <dbReference type="Pfam" id="PF21995"/>
    </source>
</evidence>
<evidence type="ECO:0000313" key="4">
    <source>
        <dbReference type="Proteomes" id="UP000448943"/>
    </source>
</evidence>
<proteinExistence type="predicted"/>